<gene>
    <name evidence="3" type="ORF">EV138_7161</name>
</gene>
<dbReference type="InterPro" id="IPR051797">
    <property type="entry name" value="TrmB-like"/>
</dbReference>
<comment type="caution">
    <text evidence="3">The sequence shown here is derived from an EMBL/GenBank/DDBJ whole genome shotgun (WGS) entry which is preliminary data.</text>
</comment>
<dbReference type="GO" id="GO:0003677">
    <property type="term" value="F:DNA binding"/>
    <property type="evidence" value="ECO:0007669"/>
    <property type="project" value="UniProtKB-KW"/>
</dbReference>
<sequence>MKVTARSLSNGSFFTSGLCATSWWLTVVGVAVVVNLSLRHRIQQQELSEHEKLFRELLPGPVADSYFELLELGQREITEHTGPVQEGIDQELVTRRLAYLHRSEGSMTLRPIDPLIATTGLLTQVQRELGRHQDRLLQGYVAAAELHQRQLHIKQPGEVPSVLAQLLTDPDEIAERWTTSIHTVQCTYRSIAVHDPTQTAPILPSPLASHCDSMHFRELCTPEFLADPCGNDAIRAAIDAGIEVRTAQTLPARMIIVDDHFALIGLVPVGDSGALLVRSSVLIAALTQYYDQIWATATPVVLPGAEQASRTRQAVGNLGRTEREVLTLLVHGLKDEAIARHLSLSVRTVRRHIATVMDFVDAPTRFAAGAAAQRLGLLG</sequence>
<dbReference type="PANTHER" id="PTHR34293">
    <property type="entry name" value="HTH-TYPE TRANSCRIPTIONAL REGULATOR TRMBL2"/>
    <property type="match status" value="1"/>
</dbReference>
<accession>A0A4R7SSP7</accession>
<dbReference type="InterPro" id="IPR036388">
    <property type="entry name" value="WH-like_DNA-bd_sf"/>
</dbReference>
<keyword evidence="3" id="KW-0238">DNA-binding</keyword>
<reference evidence="3 4" key="1">
    <citation type="submission" date="2019-03" db="EMBL/GenBank/DDBJ databases">
        <title>Genomic Encyclopedia of Type Strains, Phase III (KMG-III): the genomes of soil and plant-associated and newly described type strains.</title>
        <authorList>
            <person name="Whitman W."/>
        </authorList>
    </citation>
    <scope>NUCLEOTIDE SEQUENCE [LARGE SCALE GENOMIC DNA]</scope>
    <source>
        <strain evidence="3 4">VKM Ac-2575</strain>
    </source>
</reference>
<dbReference type="SMART" id="SM00421">
    <property type="entry name" value="HTH_LUXR"/>
    <property type="match status" value="1"/>
</dbReference>
<dbReference type="InterPro" id="IPR016032">
    <property type="entry name" value="Sig_transdc_resp-reg_C-effctor"/>
</dbReference>
<dbReference type="PROSITE" id="PS50043">
    <property type="entry name" value="HTH_LUXR_2"/>
    <property type="match status" value="1"/>
</dbReference>
<dbReference type="Proteomes" id="UP000295151">
    <property type="component" value="Unassembled WGS sequence"/>
</dbReference>
<evidence type="ECO:0000313" key="4">
    <source>
        <dbReference type="Proteomes" id="UP000295151"/>
    </source>
</evidence>
<keyword evidence="1" id="KW-0472">Membrane</keyword>
<evidence type="ECO:0000259" key="2">
    <source>
        <dbReference type="PROSITE" id="PS50043"/>
    </source>
</evidence>
<dbReference type="GO" id="GO:0006355">
    <property type="term" value="P:regulation of DNA-templated transcription"/>
    <property type="evidence" value="ECO:0007669"/>
    <property type="project" value="InterPro"/>
</dbReference>
<dbReference type="OrthoDB" id="5932488at2"/>
<keyword evidence="4" id="KW-1185">Reference proteome</keyword>
<dbReference type="EMBL" id="SOCE01000003">
    <property type="protein sequence ID" value="TDU82272.1"/>
    <property type="molecule type" value="Genomic_DNA"/>
</dbReference>
<dbReference type="PRINTS" id="PR00038">
    <property type="entry name" value="HTHLUXR"/>
</dbReference>
<keyword evidence="1" id="KW-0812">Transmembrane</keyword>
<dbReference type="AlphaFoldDB" id="A0A4R7SSP7"/>
<dbReference type="InterPro" id="IPR000792">
    <property type="entry name" value="Tscrpt_reg_LuxR_C"/>
</dbReference>
<dbReference type="PANTHER" id="PTHR34293:SF1">
    <property type="entry name" value="HTH-TYPE TRANSCRIPTIONAL REGULATOR TRMBL2"/>
    <property type="match status" value="1"/>
</dbReference>
<organism evidence="3 4">
    <name type="scientific">Kribbella voronezhensis</name>
    <dbReference type="NCBI Taxonomy" id="2512212"/>
    <lineage>
        <taxon>Bacteria</taxon>
        <taxon>Bacillati</taxon>
        <taxon>Actinomycetota</taxon>
        <taxon>Actinomycetes</taxon>
        <taxon>Propionibacteriales</taxon>
        <taxon>Kribbellaceae</taxon>
        <taxon>Kribbella</taxon>
    </lineage>
</organism>
<dbReference type="Gene3D" id="1.10.10.10">
    <property type="entry name" value="Winged helix-like DNA-binding domain superfamily/Winged helix DNA-binding domain"/>
    <property type="match status" value="1"/>
</dbReference>
<evidence type="ECO:0000313" key="3">
    <source>
        <dbReference type="EMBL" id="TDU82272.1"/>
    </source>
</evidence>
<protein>
    <submittedName>
        <fullName evidence="3">DNA-binding NarL/FixJ family response regulator</fullName>
    </submittedName>
</protein>
<feature type="domain" description="HTH luxR-type" evidence="2">
    <location>
        <begin position="311"/>
        <end position="376"/>
    </location>
</feature>
<dbReference type="SUPFAM" id="SSF46894">
    <property type="entry name" value="C-terminal effector domain of the bipartite response regulators"/>
    <property type="match status" value="1"/>
</dbReference>
<name>A0A4R7SSP7_9ACTN</name>
<feature type="transmembrane region" description="Helical" evidence="1">
    <location>
        <begin position="12"/>
        <end position="38"/>
    </location>
</feature>
<dbReference type="Pfam" id="PF00196">
    <property type="entry name" value="GerE"/>
    <property type="match status" value="1"/>
</dbReference>
<keyword evidence="1" id="KW-1133">Transmembrane helix</keyword>
<evidence type="ECO:0000256" key="1">
    <source>
        <dbReference type="SAM" id="Phobius"/>
    </source>
</evidence>
<proteinExistence type="predicted"/>